<dbReference type="EMBL" id="RWGY01000949">
    <property type="protein sequence ID" value="TVT97737.1"/>
    <property type="molecule type" value="Genomic_DNA"/>
</dbReference>
<organism evidence="2 4">
    <name type="scientific">Eragrostis curvula</name>
    <name type="common">weeping love grass</name>
    <dbReference type="NCBI Taxonomy" id="38414"/>
    <lineage>
        <taxon>Eukaryota</taxon>
        <taxon>Viridiplantae</taxon>
        <taxon>Streptophyta</taxon>
        <taxon>Embryophyta</taxon>
        <taxon>Tracheophyta</taxon>
        <taxon>Spermatophyta</taxon>
        <taxon>Magnoliopsida</taxon>
        <taxon>Liliopsida</taxon>
        <taxon>Poales</taxon>
        <taxon>Poaceae</taxon>
        <taxon>PACMAD clade</taxon>
        <taxon>Chloridoideae</taxon>
        <taxon>Eragrostideae</taxon>
        <taxon>Eragrostidinae</taxon>
        <taxon>Eragrostis</taxon>
    </lineage>
</organism>
<sequence>MAKGRREQLLEAPADASAERELDKRLEVRSLKRYAIIRGCTLKAMKLLGYLALLWSTVVLLGGFVTLLKRKDFWDLTFIGFLQAAGFKKDEGRKSMGFEIKTGHLHIR</sequence>
<comment type="caution">
    <text evidence="2">The sequence shown here is derived from an EMBL/GenBank/DDBJ whole genome shotgun (WGS) entry which is preliminary data.</text>
</comment>
<protein>
    <submittedName>
        <fullName evidence="2">Uncharacterized protein</fullName>
    </submittedName>
</protein>
<keyword evidence="1" id="KW-0472">Membrane</keyword>
<dbReference type="PANTHER" id="PTHR33115:SF69">
    <property type="entry name" value="GENOME ASSEMBLY, CHROMOSOME: II"/>
    <property type="match status" value="1"/>
</dbReference>
<dbReference type="Gramene" id="TVU21053">
    <property type="protein sequence ID" value="TVU21053"/>
    <property type="gene ID" value="EJB05_30665"/>
</dbReference>
<dbReference type="Proteomes" id="UP000324897">
    <property type="component" value="Unassembled WGS sequence"/>
</dbReference>
<reference evidence="2 4" key="1">
    <citation type="journal article" date="2019" name="Sci. Rep.">
        <title>A high-quality genome of Eragrostis curvula grass provides insights into Poaceae evolution and supports new strategies to enhance forage quality.</title>
        <authorList>
            <person name="Carballo J."/>
            <person name="Santos B.A.C.M."/>
            <person name="Zappacosta D."/>
            <person name="Garbus I."/>
            <person name="Selva J.P."/>
            <person name="Gallo C.A."/>
            <person name="Diaz A."/>
            <person name="Albertini E."/>
            <person name="Caccamo M."/>
            <person name="Echenique V."/>
        </authorList>
    </citation>
    <scope>NUCLEOTIDE SEQUENCE [LARGE SCALE GENOMIC DNA]</scope>
    <source>
        <strain evidence="4">cv. Victoria</strain>
        <tissue evidence="2">Leaf</tissue>
    </source>
</reference>
<dbReference type="OrthoDB" id="695539at2759"/>
<feature type="non-terminal residue" evidence="2">
    <location>
        <position position="1"/>
    </location>
</feature>
<evidence type="ECO:0000256" key="1">
    <source>
        <dbReference type="SAM" id="Phobius"/>
    </source>
</evidence>
<evidence type="ECO:0000313" key="3">
    <source>
        <dbReference type="EMBL" id="TVU21053.1"/>
    </source>
</evidence>
<keyword evidence="1" id="KW-1133">Transmembrane helix</keyword>
<feature type="transmembrane region" description="Helical" evidence="1">
    <location>
        <begin position="47"/>
        <end position="68"/>
    </location>
</feature>
<proteinExistence type="predicted"/>
<dbReference type="AlphaFoldDB" id="A0A5J9SEP6"/>
<evidence type="ECO:0000313" key="2">
    <source>
        <dbReference type="EMBL" id="TVT97737.1"/>
    </source>
</evidence>
<keyword evidence="1" id="KW-0812">Transmembrane</keyword>
<dbReference type="EMBL" id="RWGY01000026">
    <property type="protein sequence ID" value="TVU21053.1"/>
    <property type="molecule type" value="Genomic_DNA"/>
</dbReference>
<gene>
    <name evidence="3" type="ORF">EJB05_30665</name>
    <name evidence="2" type="ORF">EJB05_56996</name>
</gene>
<dbReference type="PANTHER" id="PTHR33115">
    <property type="entry name" value="ARM REPEAT SUPERFAMILY PROTEIN"/>
    <property type="match status" value="1"/>
</dbReference>
<evidence type="ECO:0000313" key="4">
    <source>
        <dbReference type="Proteomes" id="UP000324897"/>
    </source>
</evidence>
<keyword evidence="4" id="KW-1185">Reference proteome</keyword>
<accession>A0A5J9SEP6</accession>
<name>A0A5J9SEP6_9POAL</name>
<dbReference type="Gramene" id="TVT97737">
    <property type="protein sequence ID" value="TVT97737"/>
    <property type="gene ID" value="EJB05_56996"/>
</dbReference>